<dbReference type="GO" id="GO:0005737">
    <property type="term" value="C:cytoplasm"/>
    <property type="evidence" value="ECO:0007669"/>
    <property type="project" value="UniProtKB-SubCell"/>
</dbReference>
<comment type="subcellular location">
    <subcellularLocation>
        <location evidence="3">Cytoplasm</location>
    </subcellularLocation>
</comment>
<dbReference type="InterPro" id="IPR024935">
    <property type="entry name" value="Rubredoxin_dom"/>
</dbReference>
<dbReference type="CDD" id="cd00730">
    <property type="entry name" value="rubredoxin"/>
    <property type="match status" value="2"/>
</dbReference>
<dbReference type="UniPathway" id="UPA00191"/>
<name>A4XPE6_ECTM1</name>
<keyword evidence="8 10" id="KW-0249">Electron transport</keyword>
<comment type="cofactor">
    <cofactor evidence="1 10">
        <name>Fe(3+)</name>
        <dbReference type="ChEBI" id="CHEBI:29034"/>
    </cofactor>
</comment>
<evidence type="ECO:0000256" key="10">
    <source>
        <dbReference type="RuleBase" id="RU003820"/>
    </source>
</evidence>
<dbReference type="FunFam" id="2.20.28.10:FF:000001">
    <property type="entry name" value="Rubredoxin"/>
    <property type="match status" value="1"/>
</dbReference>
<evidence type="ECO:0000256" key="8">
    <source>
        <dbReference type="ARBA" id="ARBA00022982"/>
    </source>
</evidence>
<dbReference type="InterPro" id="IPR024934">
    <property type="entry name" value="Rubredoxin-like_dom"/>
</dbReference>
<evidence type="ECO:0000259" key="11">
    <source>
        <dbReference type="PROSITE" id="PS50903"/>
    </source>
</evidence>
<reference evidence="12" key="1">
    <citation type="submission" date="2007-04" db="EMBL/GenBank/DDBJ databases">
        <title>Complete sequence of Pseudomonas mendocina ymp.</title>
        <authorList>
            <consortium name="US DOE Joint Genome Institute"/>
            <person name="Copeland A."/>
            <person name="Lucas S."/>
            <person name="Lapidus A."/>
            <person name="Barry K."/>
            <person name="Glavina del Rio T."/>
            <person name="Dalin E."/>
            <person name="Tice H."/>
            <person name="Pitluck S."/>
            <person name="Kiss H."/>
            <person name="Brettin T."/>
            <person name="Detter J.C."/>
            <person name="Bruce D."/>
            <person name="Han C."/>
            <person name="Schmutz J."/>
            <person name="Larimer F."/>
            <person name="Land M."/>
            <person name="Hauser L."/>
            <person name="Kyrpides N."/>
            <person name="Mikhailova N."/>
            <person name="Hersman L."/>
            <person name="Dubois J."/>
            <person name="Maurice P."/>
            <person name="Richardson P."/>
        </authorList>
    </citation>
    <scope>NUCLEOTIDE SEQUENCE [LARGE SCALE GENOMIC DNA]</scope>
    <source>
        <strain evidence="12">Ymp</strain>
    </source>
</reference>
<evidence type="ECO:0000256" key="9">
    <source>
        <dbReference type="ARBA" id="ARBA00023004"/>
    </source>
</evidence>
<evidence type="ECO:0000256" key="4">
    <source>
        <dbReference type="ARBA" id="ARBA00004933"/>
    </source>
</evidence>
<keyword evidence="7 10" id="KW-0479">Metal-binding</keyword>
<dbReference type="eggNOG" id="COG1773">
    <property type="taxonomic scope" value="Bacteria"/>
</dbReference>
<accession>A4XPE6</accession>
<dbReference type="PANTHER" id="PTHR47627">
    <property type="entry name" value="RUBREDOXIN"/>
    <property type="match status" value="1"/>
</dbReference>
<dbReference type="PANTHER" id="PTHR47627:SF1">
    <property type="entry name" value="RUBREDOXIN-1-RELATED"/>
    <property type="match status" value="1"/>
</dbReference>
<dbReference type="HOGENOM" id="CLU_1730536_0_0_6"/>
<protein>
    <recommendedName>
        <fullName evidence="10">Rubredoxin</fullName>
    </recommendedName>
</protein>
<dbReference type="InterPro" id="IPR050526">
    <property type="entry name" value="Rubredoxin_ET"/>
</dbReference>
<evidence type="ECO:0000256" key="6">
    <source>
        <dbReference type="ARBA" id="ARBA00022448"/>
    </source>
</evidence>
<dbReference type="Gene3D" id="2.20.28.10">
    <property type="match status" value="2"/>
</dbReference>
<feature type="domain" description="Rubredoxin-like" evidence="11">
    <location>
        <begin position="5"/>
        <end position="57"/>
    </location>
</feature>
<dbReference type="GO" id="GO:0009055">
    <property type="term" value="F:electron transfer activity"/>
    <property type="evidence" value="ECO:0007669"/>
    <property type="project" value="TreeGrafter"/>
</dbReference>
<keyword evidence="6" id="KW-0813">Transport</keyword>
<comment type="function">
    <text evidence="2">Involved in the hydrocarbon hydroxylating system, which transfers electrons from NADH to rubredoxin reductase and then through rubredoxin to alkane 1 monooxygenase.</text>
</comment>
<dbReference type="EMBL" id="CP000680">
    <property type="protein sequence ID" value="ABP83212.1"/>
    <property type="molecule type" value="Genomic_DNA"/>
</dbReference>
<comment type="pathway">
    <text evidence="4">Hydrocarbon metabolism; alkane degradation.</text>
</comment>
<dbReference type="SUPFAM" id="SSF57802">
    <property type="entry name" value="Rubredoxin-like"/>
    <property type="match status" value="2"/>
</dbReference>
<evidence type="ECO:0000256" key="5">
    <source>
        <dbReference type="ARBA" id="ARBA00005337"/>
    </source>
</evidence>
<keyword evidence="9 10" id="KW-0408">Iron</keyword>
<evidence type="ECO:0000256" key="2">
    <source>
        <dbReference type="ARBA" id="ARBA00002792"/>
    </source>
</evidence>
<organism evidence="12">
    <name type="scientific">Ectopseudomonas mendocina (strain ymp)</name>
    <name type="common">Pseudomonas mendocina</name>
    <dbReference type="NCBI Taxonomy" id="399739"/>
    <lineage>
        <taxon>Bacteria</taxon>
        <taxon>Pseudomonadati</taxon>
        <taxon>Pseudomonadota</taxon>
        <taxon>Gammaproteobacteria</taxon>
        <taxon>Pseudomonadales</taxon>
        <taxon>Pseudomonadaceae</taxon>
        <taxon>Ectopseudomonas</taxon>
    </lineage>
</organism>
<evidence type="ECO:0000256" key="7">
    <source>
        <dbReference type="ARBA" id="ARBA00022723"/>
    </source>
</evidence>
<dbReference type="PRINTS" id="PR00163">
    <property type="entry name" value="RUBREDOXIN"/>
</dbReference>
<dbReference type="GO" id="GO:0043448">
    <property type="term" value="P:alkane catabolic process"/>
    <property type="evidence" value="ECO:0007669"/>
    <property type="project" value="UniProtKB-UniPathway"/>
</dbReference>
<sequence length="177" mass="19348">MVMSMASYKCPDCNYVYDESAGNVHEGFSPGTPWHLIPEDWCCPDCAVRDKLDFMLIESGVGEKGVTSTHTSPNLSEVSGTSLTAEAVVAPTSLEKLPSADVKGQDLYKTQPPRSDAQGGKAYLKWICITCGHIYDEALGDEAEGFTPGTRFEDIPDDWCCPDCGATKEDYVLYEEK</sequence>
<evidence type="ECO:0000256" key="3">
    <source>
        <dbReference type="ARBA" id="ARBA00004496"/>
    </source>
</evidence>
<dbReference type="KEGG" id="pmy:Pmen_0441"/>
<feature type="domain" description="Rubredoxin-like" evidence="11">
    <location>
        <begin position="123"/>
        <end position="174"/>
    </location>
</feature>
<dbReference type="AlphaFoldDB" id="A4XPE6"/>
<dbReference type="PROSITE" id="PS00202">
    <property type="entry name" value="RUBREDOXIN"/>
    <property type="match status" value="2"/>
</dbReference>
<dbReference type="GO" id="GO:0005506">
    <property type="term" value="F:iron ion binding"/>
    <property type="evidence" value="ECO:0007669"/>
    <property type="project" value="UniProtKB-UniRule"/>
</dbReference>
<dbReference type="STRING" id="399739.Pmen_0441"/>
<dbReference type="Pfam" id="PF00301">
    <property type="entry name" value="Rubredoxin"/>
    <property type="match status" value="2"/>
</dbReference>
<dbReference type="PROSITE" id="PS50903">
    <property type="entry name" value="RUBREDOXIN_LIKE"/>
    <property type="match status" value="2"/>
</dbReference>
<comment type="similarity">
    <text evidence="5 10">Belongs to the rubredoxin family.</text>
</comment>
<dbReference type="InterPro" id="IPR018527">
    <property type="entry name" value="Rubredoxin_Fe_BS"/>
</dbReference>
<proteinExistence type="inferred from homology"/>
<gene>
    <name evidence="12" type="ordered locus">Pmen_0441</name>
</gene>
<evidence type="ECO:0000313" key="12">
    <source>
        <dbReference type="EMBL" id="ABP83212.1"/>
    </source>
</evidence>
<evidence type="ECO:0000256" key="1">
    <source>
        <dbReference type="ARBA" id="ARBA00001965"/>
    </source>
</evidence>